<gene>
    <name evidence="1" type="ORF">SAMN05192553_104106</name>
</gene>
<dbReference type="OrthoDB" id="834439at2"/>
<name>A0A1H6YZG8_9BACT</name>
<keyword evidence="2" id="KW-1185">Reference proteome</keyword>
<dbReference type="RefSeq" id="WP_092175203.1">
    <property type="nucleotide sequence ID" value="NZ_FNZH01000004.1"/>
</dbReference>
<dbReference type="Gene3D" id="1.50.10.100">
    <property type="entry name" value="Chondroitin AC/alginate lyase"/>
    <property type="match status" value="1"/>
</dbReference>
<dbReference type="InterPro" id="IPR008929">
    <property type="entry name" value="Chondroitin_lyas"/>
</dbReference>
<dbReference type="STRING" id="1416801.SAMN05192553_104106"/>
<dbReference type="Gene3D" id="2.70.98.70">
    <property type="match status" value="1"/>
</dbReference>
<evidence type="ECO:0008006" key="3">
    <source>
        <dbReference type="Google" id="ProtNLM"/>
    </source>
</evidence>
<accession>A0A1H6YZG8</accession>
<evidence type="ECO:0000313" key="2">
    <source>
        <dbReference type="Proteomes" id="UP000199403"/>
    </source>
</evidence>
<reference evidence="2" key="1">
    <citation type="submission" date="2016-10" db="EMBL/GenBank/DDBJ databases">
        <authorList>
            <person name="Varghese N."/>
            <person name="Submissions S."/>
        </authorList>
    </citation>
    <scope>NUCLEOTIDE SEQUENCE [LARGE SCALE GENOMIC DNA]</scope>
    <source>
        <strain evidence="2">IBRC-M 10761</strain>
    </source>
</reference>
<dbReference type="SUPFAM" id="SSF48230">
    <property type="entry name" value="Chondroitin AC/alginate lyase"/>
    <property type="match status" value="1"/>
</dbReference>
<dbReference type="Proteomes" id="UP000199403">
    <property type="component" value="Unassembled WGS sequence"/>
</dbReference>
<protein>
    <recommendedName>
        <fullName evidence="3">Heparinase II/III-like protein</fullName>
    </recommendedName>
</protein>
<organism evidence="1 2">
    <name type="scientific">Cyclobacterium xiamenense</name>
    <dbReference type="NCBI Taxonomy" id="1297121"/>
    <lineage>
        <taxon>Bacteria</taxon>
        <taxon>Pseudomonadati</taxon>
        <taxon>Bacteroidota</taxon>
        <taxon>Cytophagia</taxon>
        <taxon>Cytophagales</taxon>
        <taxon>Cyclobacteriaceae</taxon>
        <taxon>Cyclobacterium</taxon>
    </lineage>
</organism>
<evidence type="ECO:0000313" key="1">
    <source>
        <dbReference type="EMBL" id="SEJ46643.1"/>
    </source>
</evidence>
<dbReference type="EMBL" id="FNZH01000004">
    <property type="protein sequence ID" value="SEJ46643.1"/>
    <property type="molecule type" value="Genomic_DNA"/>
</dbReference>
<sequence length="644" mass="71163">MALKEIKSKRKQSLLMGILCLGLLVLGLVPPATAQKNALDWLIDAPELEQADAVGIHPRGLLLPEEVPVLRKRLAEERYSGVLSAYREKAARLEKALQIADPDARQLAESAEMFAILHLLSGEARYSDQAFSQLERLFQDRIIFNNPVSRGLTRAAVLRSLAMAYDLCYTGWSPDQRNRVNRQLYKLTYTTQANMGAEANYSLVSNWMGVRWGAALFAGMVWDNPFPDERSLMDPLVWDATKRLMDHIRENIYPQGWNAESIGYHLYNWSFIGPALIAFQNRQGQGNSRSALEILAPTARGAIRAMAPTMVSIFAREGLTGMKPDLSDDNLNLGTGFFGLAFRLYPQAELPEIKWMHDYLGDSSLYSLMYYPAEIRSKNPGQSGWLNHADSTQGVAVFRNRFADDTDVVAVFNTSSKRIAGHKGPDVNTFRIIGGGVPLVIGAGRTGKIAGQTNVFPHVPDGNETGQPDPGSLLDFGFDGSGSGFAIGEGSSTGVMEHRRTFTVRYDEASGAEAVFLIEDHTENGRIWRMATPEFNEVRLSENGFTIDTSTGYRLHVLVLGKPNQALATVSTVPYGGRLSRVNPGIVWNGRSYTHSKVIDLEMEAELTVLMVLQAPGQPEPQVRLDEGNARVFIANLAIELEKK</sequence>
<proteinExistence type="predicted"/>
<dbReference type="AlphaFoldDB" id="A0A1H6YZG8"/>